<proteinExistence type="predicted"/>
<dbReference type="InterPro" id="IPR036890">
    <property type="entry name" value="HATPase_C_sf"/>
</dbReference>
<name>A0A7K3WRI5_9FLAO</name>
<evidence type="ECO:0000259" key="9">
    <source>
        <dbReference type="PROSITE" id="PS50109"/>
    </source>
</evidence>
<gene>
    <name evidence="10" type="ORF">G3O08_12325</name>
</gene>
<dbReference type="PROSITE" id="PS50109">
    <property type="entry name" value="HIS_KIN"/>
    <property type="match status" value="1"/>
</dbReference>
<dbReference type="SUPFAM" id="SSF55874">
    <property type="entry name" value="ATPase domain of HSP90 chaperone/DNA topoisomerase II/histidine kinase"/>
    <property type="match status" value="1"/>
</dbReference>
<dbReference type="InterPro" id="IPR003594">
    <property type="entry name" value="HATPase_dom"/>
</dbReference>
<dbReference type="EC" id="2.7.13.3" evidence="2"/>
<feature type="transmembrane region" description="Helical" evidence="8">
    <location>
        <begin position="10"/>
        <end position="28"/>
    </location>
</feature>
<evidence type="ECO:0000256" key="7">
    <source>
        <dbReference type="ARBA" id="ARBA00023012"/>
    </source>
</evidence>
<evidence type="ECO:0000256" key="8">
    <source>
        <dbReference type="SAM" id="Phobius"/>
    </source>
</evidence>
<dbReference type="GO" id="GO:0004673">
    <property type="term" value="F:protein histidine kinase activity"/>
    <property type="evidence" value="ECO:0007669"/>
    <property type="project" value="UniProtKB-EC"/>
</dbReference>
<keyword evidence="8" id="KW-0472">Membrane</keyword>
<dbReference type="CDD" id="cd00075">
    <property type="entry name" value="HATPase"/>
    <property type="match status" value="1"/>
</dbReference>
<evidence type="ECO:0000256" key="5">
    <source>
        <dbReference type="ARBA" id="ARBA00022777"/>
    </source>
</evidence>
<sequence length="449" mass="51039">MNSNSYRFSIFIRVMAVLISLLVLAFGVSLQNTYAIVGGSVLSLISVYYLYRFQVKRFVEMDDFFESVKYRDFSRWFSEEHGPADIRRLHSGFNLVNKTIKTIDQERQAQLLYLQKILEMVDVGIFAYNVETGKVLWANDSVLKMLNFPAFKNVSFVEKRSPKIYDELFETYHSNTTSATLEMNREKLKVLITDTVFEMEANSFKLIVIQNIEDTLNRNESEAWKKLLSVMTHEIMNSIAPISSLAETLQLNIQNSIENPSSEKLELEDVNAGLRSIKKRSEGLMKFAKTYRTLNKVTHVNKERIEASSLFSSIHALMKPSLEEKSVELHFDLTDQKLIFEIDSYLIEQVLINVILNAIDATENVANPQITVSAGLNHKGIEQIRIMDNGKGIPAEIADSIFIPFFSTKKTGSGIGLSLCKQIMTLHEGKIQLNSEVGVGTEVVLTFRN</sequence>
<dbReference type="InterPro" id="IPR004358">
    <property type="entry name" value="Sig_transdc_His_kin-like_C"/>
</dbReference>
<keyword evidence="3" id="KW-0808">Transferase</keyword>
<keyword evidence="6" id="KW-0067">ATP-binding</keyword>
<reference evidence="10 11" key="1">
    <citation type="submission" date="2020-02" db="EMBL/GenBank/DDBJ databases">
        <title>Out from the shadows clarifying the taxonomy of the family Cryomorphaceae and related taxa by utilizing the GTDB taxonomic framework.</title>
        <authorList>
            <person name="Bowman J.P."/>
        </authorList>
    </citation>
    <scope>NUCLEOTIDE SEQUENCE [LARGE SCALE GENOMIC DNA]</scope>
    <source>
        <strain evidence="10 11">QSSC 1-22</strain>
    </source>
</reference>
<comment type="catalytic activity">
    <reaction evidence="1">
        <text>ATP + protein L-histidine = ADP + protein N-phospho-L-histidine.</text>
        <dbReference type="EC" id="2.7.13.3"/>
    </reaction>
</comment>
<dbReference type="SMART" id="SM00387">
    <property type="entry name" value="HATPase_c"/>
    <property type="match status" value="1"/>
</dbReference>
<keyword evidence="11" id="KW-1185">Reference proteome</keyword>
<accession>A0A7K3WRI5</accession>
<evidence type="ECO:0000256" key="4">
    <source>
        <dbReference type="ARBA" id="ARBA00022741"/>
    </source>
</evidence>
<dbReference type="Gene3D" id="3.30.565.10">
    <property type="entry name" value="Histidine kinase-like ATPase, C-terminal domain"/>
    <property type="match status" value="1"/>
</dbReference>
<dbReference type="GO" id="GO:0005524">
    <property type="term" value="F:ATP binding"/>
    <property type="evidence" value="ECO:0007669"/>
    <property type="project" value="UniProtKB-KW"/>
</dbReference>
<feature type="transmembrane region" description="Helical" evidence="8">
    <location>
        <begin position="34"/>
        <end position="51"/>
    </location>
</feature>
<dbReference type="AlphaFoldDB" id="A0A7K3WRI5"/>
<dbReference type="Proteomes" id="UP000486602">
    <property type="component" value="Unassembled WGS sequence"/>
</dbReference>
<comment type="caution">
    <text evidence="10">The sequence shown here is derived from an EMBL/GenBank/DDBJ whole genome shotgun (WGS) entry which is preliminary data.</text>
</comment>
<evidence type="ECO:0000256" key="6">
    <source>
        <dbReference type="ARBA" id="ARBA00022840"/>
    </source>
</evidence>
<dbReference type="EMBL" id="JAAGVY010000023">
    <property type="protein sequence ID" value="NEN24290.1"/>
    <property type="molecule type" value="Genomic_DNA"/>
</dbReference>
<keyword evidence="5 10" id="KW-0418">Kinase</keyword>
<keyword evidence="7" id="KW-0902">Two-component regulatory system</keyword>
<dbReference type="InterPro" id="IPR005467">
    <property type="entry name" value="His_kinase_dom"/>
</dbReference>
<feature type="domain" description="Histidine kinase" evidence="9">
    <location>
        <begin position="230"/>
        <end position="449"/>
    </location>
</feature>
<dbReference type="PANTHER" id="PTHR43065">
    <property type="entry name" value="SENSOR HISTIDINE KINASE"/>
    <property type="match status" value="1"/>
</dbReference>
<keyword evidence="8" id="KW-0812">Transmembrane</keyword>
<dbReference type="GO" id="GO:0000160">
    <property type="term" value="P:phosphorelay signal transduction system"/>
    <property type="evidence" value="ECO:0007669"/>
    <property type="project" value="UniProtKB-KW"/>
</dbReference>
<keyword evidence="4" id="KW-0547">Nucleotide-binding</keyword>
<evidence type="ECO:0000256" key="3">
    <source>
        <dbReference type="ARBA" id="ARBA00022679"/>
    </source>
</evidence>
<evidence type="ECO:0000256" key="1">
    <source>
        <dbReference type="ARBA" id="ARBA00000085"/>
    </source>
</evidence>
<dbReference type="PRINTS" id="PR00344">
    <property type="entry name" value="BCTRLSENSOR"/>
</dbReference>
<organism evidence="10 11">
    <name type="scientific">Cryomorpha ignava</name>
    <dbReference type="NCBI Taxonomy" id="101383"/>
    <lineage>
        <taxon>Bacteria</taxon>
        <taxon>Pseudomonadati</taxon>
        <taxon>Bacteroidota</taxon>
        <taxon>Flavobacteriia</taxon>
        <taxon>Flavobacteriales</taxon>
        <taxon>Cryomorphaceae</taxon>
        <taxon>Cryomorpha</taxon>
    </lineage>
</organism>
<dbReference type="PANTHER" id="PTHR43065:SF46">
    <property type="entry name" value="C4-DICARBOXYLATE TRANSPORT SENSOR PROTEIN DCTB"/>
    <property type="match status" value="1"/>
</dbReference>
<evidence type="ECO:0000313" key="10">
    <source>
        <dbReference type="EMBL" id="NEN24290.1"/>
    </source>
</evidence>
<keyword evidence="8" id="KW-1133">Transmembrane helix</keyword>
<protein>
    <recommendedName>
        <fullName evidence="2">histidine kinase</fullName>
        <ecNumber evidence="2">2.7.13.3</ecNumber>
    </recommendedName>
</protein>
<dbReference type="RefSeq" id="WP_163285684.1">
    <property type="nucleotide sequence ID" value="NZ_JAAGVY010000023.1"/>
</dbReference>
<dbReference type="Pfam" id="PF02518">
    <property type="entry name" value="HATPase_c"/>
    <property type="match status" value="1"/>
</dbReference>
<evidence type="ECO:0000256" key="2">
    <source>
        <dbReference type="ARBA" id="ARBA00012438"/>
    </source>
</evidence>
<evidence type="ECO:0000313" key="11">
    <source>
        <dbReference type="Proteomes" id="UP000486602"/>
    </source>
</evidence>